<dbReference type="AlphaFoldDB" id="A0A813XJZ3"/>
<evidence type="ECO:0008006" key="8">
    <source>
        <dbReference type="Google" id="ProtNLM"/>
    </source>
</evidence>
<organism evidence="5 7">
    <name type="scientific">Adineta steineri</name>
    <dbReference type="NCBI Taxonomy" id="433720"/>
    <lineage>
        <taxon>Eukaryota</taxon>
        <taxon>Metazoa</taxon>
        <taxon>Spiralia</taxon>
        <taxon>Gnathifera</taxon>
        <taxon>Rotifera</taxon>
        <taxon>Eurotatoria</taxon>
        <taxon>Bdelloidea</taxon>
        <taxon>Adinetida</taxon>
        <taxon>Adinetidae</taxon>
        <taxon>Adineta</taxon>
    </lineage>
</organism>
<dbReference type="EMBL" id="CAJNOE010000079">
    <property type="protein sequence ID" value="CAF0874279.1"/>
    <property type="molecule type" value="Genomic_DNA"/>
</dbReference>
<dbReference type="InterPro" id="IPR051317">
    <property type="entry name" value="Gfo/Idh/MocA_oxidoreduct"/>
</dbReference>
<dbReference type="Gene3D" id="3.40.50.720">
    <property type="entry name" value="NAD(P)-binding Rossmann-like Domain"/>
    <property type="match status" value="1"/>
</dbReference>
<name>A0A813XJZ3_9BILA</name>
<accession>A0A813XJZ3</accession>
<dbReference type="GO" id="GO:0016491">
    <property type="term" value="F:oxidoreductase activity"/>
    <property type="evidence" value="ECO:0007669"/>
    <property type="project" value="UniProtKB-KW"/>
</dbReference>
<gene>
    <name evidence="5" type="ORF">IZO911_LOCUS10831</name>
    <name evidence="6" type="ORF">KXQ929_LOCUS10560</name>
</gene>
<comment type="caution">
    <text evidence="5">The sequence shown here is derived from an EMBL/GenBank/DDBJ whole genome shotgun (WGS) entry which is preliminary data.</text>
</comment>
<dbReference type="SUPFAM" id="SSF55347">
    <property type="entry name" value="Glyceraldehyde-3-phosphate dehydrogenase-like, C-terminal domain"/>
    <property type="match status" value="1"/>
</dbReference>
<dbReference type="Gene3D" id="3.30.360.10">
    <property type="entry name" value="Dihydrodipicolinate Reductase, domain 2"/>
    <property type="match status" value="1"/>
</dbReference>
<dbReference type="PANTHER" id="PTHR43708:SF5">
    <property type="entry name" value="CONSERVED EXPRESSED OXIDOREDUCTASE (EUROFUNG)-RELATED"/>
    <property type="match status" value="1"/>
</dbReference>
<dbReference type="Pfam" id="PF01408">
    <property type="entry name" value="GFO_IDH_MocA"/>
    <property type="match status" value="1"/>
</dbReference>
<dbReference type="InterPro" id="IPR004104">
    <property type="entry name" value="Gfo/Idh/MocA-like_OxRdtase_C"/>
</dbReference>
<evidence type="ECO:0000256" key="2">
    <source>
        <dbReference type="ARBA" id="ARBA00023002"/>
    </source>
</evidence>
<dbReference type="Proteomes" id="UP000663860">
    <property type="component" value="Unassembled WGS sequence"/>
</dbReference>
<dbReference type="PANTHER" id="PTHR43708">
    <property type="entry name" value="CONSERVED EXPRESSED OXIDOREDUCTASE (EUROFUNG)"/>
    <property type="match status" value="1"/>
</dbReference>
<feature type="domain" description="Gfo/Idh/MocA-like oxidoreductase N-terminal" evidence="3">
    <location>
        <begin position="33"/>
        <end position="147"/>
    </location>
</feature>
<protein>
    <recommendedName>
        <fullName evidence="8">Oxidoreductase</fullName>
    </recommendedName>
</protein>
<evidence type="ECO:0000259" key="3">
    <source>
        <dbReference type="Pfam" id="PF01408"/>
    </source>
</evidence>
<dbReference type="InterPro" id="IPR036291">
    <property type="entry name" value="NAD(P)-bd_dom_sf"/>
</dbReference>
<keyword evidence="2" id="KW-0560">Oxidoreductase</keyword>
<sequence>MSSCFTFDEIKTLIPTLNQLPPLPTHPLPIYSIGAGSIVNSSHLPSYQLFKFQVHGIYDQNQDAAKKTAEKFNIPKVFNSLEELIASAQKESSKVVYDIAIPATEISKILQQLPNDAFALVQKPMGETFEQAKEIKRLCKEKNIHIGINFQLRYAPQILAVKDLLKREILGKKLTTIEIHVNTHTPFENWKFLEKVTHMELTYHSIHYIDLIRDLLSPWEPTSVQCHSCKHINQPKLDSVRTHLSLSYENNDPQLYVTIHTNHFHTWGIKYADSYLKIEGTQGVLRAQMGLQLEYGDQRDLDRLELSTNEMNGQWIDIPLKGNRFPNSFVGPMSSVIRMAQGETDKILTSEDDAIKTMAIVEAAYQSTLNQTKIVYDNTKDNS</sequence>
<dbReference type="Proteomes" id="UP000663868">
    <property type="component" value="Unassembled WGS sequence"/>
</dbReference>
<dbReference type="InterPro" id="IPR000683">
    <property type="entry name" value="Gfo/Idh/MocA-like_OxRdtase_N"/>
</dbReference>
<evidence type="ECO:0000313" key="7">
    <source>
        <dbReference type="Proteomes" id="UP000663860"/>
    </source>
</evidence>
<evidence type="ECO:0000313" key="6">
    <source>
        <dbReference type="EMBL" id="CAF3694033.1"/>
    </source>
</evidence>
<evidence type="ECO:0000259" key="4">
    <source>
        <dbReference type="Pfam" id="PF02894"/>
    </source>
</evidence>
<dbReference type="SUPFAM" id="SSF51735">
    <property type="entry name" value="NAD(P)-binding Rossmann-fold domains"/>
    <property type="match status" value="1"/>
</dbReference>
<proteinExistence type="inferred from homology"/>
<dbReference type="EMBL" id="CAJOBB010000503">
    <property type="protein sequence ID" value="CAF3694033.1"/>
    <property type="molecule type" value="Genomic_DNA"/>
</dbReference>
<dbReference type="Pfam" id="PF02894">
    <property type="entry name" value="GFO_IDH_MocA_C"/>
    <property type="match status" value="1"/>
</dbReference>
<comment type="similarity">
    <text evidence="1">Belongs to the Gfo/Idh/MocA family.</text>
</comment>
<evidence type="ECO:0000256" key="1">
    <source>
        <dbReference type="ARBA" id="ARBA00010928"/>
    </source>
</evidence>
<evidence type="ECO:0000313" key="5">
    <source>
        <dbReference type="EMBL" id="CAF0874279.1"/>
    </source>
</evidence>
<reference evidence="5" key="1">
    <citation type="submission" date="2021-02" db="EMBL/GenBank/DDBJ databases">
        <authorList>
            <person name="Nowell W R."/>
        </authorList>
    </citation>
    <scope>NUCLEOTIDE SEQUENCE</scope>
</reference>
<feature type="domain" description="Gfo/Idh/MocA-like oxidoreductase C-terminal" evidence="4">
    <location>
        <begin position="162"/>
        <end position="372"/>
    </location>
</feature>
<dbReference type="GO" id="GO:0000166">
    <property type="term" value="F:nucleotide binding"/>
    <property type="evidence" value="ECO:0007669"/>
    <property type="project" value="InterPro"/>
</dbReference>